<dbReference type="Proteomes" id="UP001549076">
    <property type="component" value="Unassembled WGS sequence"/>
</dbReference>
<evidence type="ECO:0000313" key="1">
    <source>
        <dbReference type="EMBL" id="MET3794016.1"/>
    </source>
</evidence>
<sequence length="319" mass="35730">MCAFGNEDDLISVCSVLNSNVAPHFLRILAPSVNFGALQIGAVPLPERRILGAISGNFEWFCTTAKSDWDAYETSWDFTTLPLLSPDHRSETLSASYTNLRAHWQGMADEMQRLEEENNRIFIDAYGLQDELTPEVPIEEITLTCNPAYRYGVKGSEEDREARLREDTVAEFLHYAVGCMFGRYSLDAPGLILANQGEGVEEYLARVPEPTFAPDRDNVIPVLDADWFADDIVTRARDFLRVDACLQPRWLRRRPNIWSASRAVDWRETDRARSASHAVQRPAMGEGLSAELRMAPRELPACNISDLVGCGSMGAKALE</sequence>
<reference evidence="1 2" key="1">
    <citation type="submission" date="2024-06" db="EMBL/GenBank/DDBJ databases">
        <title>Genomic Encyclopedia of Type Strains, Phase IV (KMG-IV): sequencing the most valuable type-strain genomes for metagenomic binning, comparative biology and taxonomic classification.</title>
        <authorList>
            <person name="Goeker M."/>
        </authorList>
    </citation>
    <scope>NUCLEOTIDE SEQUENCE [LARGE SCALE GENOMIC DNA]</scope>
    <source>
        <strain evidence="1 2">DSM 27865</strain>
    </source>
</reference>
<protein>
    <submittedName>
        <fullName evidence="1">Uncharacterized protein</fullName>
    </submittedName>
</protein>
<proteinExistence type="predicted"/>
<name>A0ABV2N5C1_9HYPH</name>
<gene>
    <name evidence="1" type="ORF">ABID37_004256</name>
</gene>
<organism evidence="1 2">
    <name type="scientific">Aquamicrobium terrae</name>
    <dbReference type="NCBI Taxonomy" id="1324945"/>
    <lineage>
        <taxon>Bacteria</taxon>
        <taxon>Pseudomonadati</taxon>
        <taxon>Pseudomonadota</taxon>
        <taxon>Alphaproteobacteria</taxon>
        <taxon>Hyphomicrobiales</taxon>
        <taxon>Phyllobacteriaceae</taxon>
        <taxon>Aquamicrobium</taxon>
    </lineage>
</organism>
<accession>A0ABV2N5C1</accession>
<dbReference type="RefSeq" id="WP_354198379.1">
    <property type="nucleotide sequence ID" value="NZ_JBEPML010000019.1"/>
</dbReference>
<comment type="caution">
    <text evidence="1">The sequence shown here is derived from an EMBL/GenBank/DDBJ whole genome shotgun (WGS) entry which is preliminary data.</text>
</comment>
<keyword evidence="2" id="KW-1185">Reference proteome</keyword>
<evidence type="ECO:0000313" key="2">
    <source>
        <dbReference type="Proteomes" id="UP001549076"/>
    </source>
</evidence>
<dbReference type="EMBL" id="JBEPML010000019">
    <property type="protein sequence ID" value="MET3794016.1"/>
    <property type="molecule type" value="Genomic_DNA"/>
</dbReference>